<evidence type="ECO:0000256" key="9">
    <source>
        <dbReference type="HAMAP-Rule" id="MF_00104"/>
    </source>
</evidence>
<comment type="caution">
    <text evidence="12">The sequence shown here is derived from an EMBL/GenBank/DDBJ whole genome shotgun (WGS) entry which is preliminary data.</text>
</comment>
<dbReference type="InterPro" id="IPR014720">
    <property type="entry name" value="dsRBD_dom"/>
</dbReference>
<evidence type="ECO:0000256" key="8">
    <source>
        <dbReference type="ARBA" id="ARBA00022884"/>
    </source>
</evidence>
<dbReference type="Gene3D" id="1.10.1520.10">
    <property type="entry name" value="Ribonuclease III domain"/>
    <property type="match status" value="1"/>
</dbReference>
<keyword evidence="9" id="KW-0479">Metal-binding</keyword>
<dbReference type="HAMAP" id="MF_00104">
    <property type="entry name" value="RNase_III"/>
    <property type="match status" value="1"/>
</dbReference>
<dbReference type="Pfam" id="PF00035">
    <property type="entry name" value="dsrm"/>
    <property type="match status" value="1"/>
</dbReference>
<evidence type="ECO:0000259" key="10">
    <source>
        <dbReference type="PROSITE" id="PS50137"/>
    </source>
</evidence>
<gene>
    <name evidence="9 12" type="primary">rnc</name>
    <name evidence="12" type="ORF">GCM10008932_03040</name>
</gene>
<keyword evidence="5 9" id="KW-0540">Nuclease</keyword>
<organism evidence="12 13">
    <name type="scientific">Alkalibacterium iburiense</name>
    <dbReference type="NCBI Taxonomy" id="290589"/>
    <lineage>
        <taxon>Bacteria</taxon>
        <taxon>Bacillati</taxon>
        <taxon>Bacillota</taxon>
        <taxon>Bacilli</taxon>
        <taxon>Lactobacillales</taxon>
        <taxon>Carnobacteriaceae</taxon>
        <taxon>Alkalibacterium</taxon>
    </lineage>
</organism>
<keyword evidence="9" id="KW-0819">tRNA processing</keyword>
<evidence type="ECO:0000256" key="5">
    <source>
        <dbReference type="ARBA" id="ARBA00022722"/>
    </source>
</evidence>
<dbReference type="PANTHER" id="PTHR11207">
    <property type="entry name" value="RIBONUCLEASE III"/>
    <property type="match status" value="1"/>
</dbReference>
<keyword evidence="7 9" id="KW-0378">Hydrolase</keyword>
<keyword evidence="4 9" id="KW-0507">mRNA processing</keyword>
<evidence type="ECO:0000256" key="4">
    <source>
        <dbReference type="ARBA" id="ARBA00022664"/>
    </source>
</evidence>
<comment type="cofactor">
    <cofactor evidence="9">
        <name>Mg(2+)</name>
        <dbReference type="ChEBI" id="CHEBI:18420"/>
    </cofactor>
</comment>
<dbReference type="EMBL" id="BAAACW010000020">
    <property type="protein sequence ID" value="GAA0353382.1"/>
    <property type="molecule type" value="Genomic_DNA"/>
</dbReference>
<comment type="subcellular location">
    <subcellularLocation>
        <location evidence="9">Cytoplasm</location>
    </subcellularLocation>
</comment>
<evidence type="ECO:0000256" key="1">
    <source>
        <dbReference type="ARBA" id="ARBA00000109"/>
    </source>
</evidence>
<protein>
    <recommendedName>
        <fullName evidence="9">Ribonuclease 3</fullName>
        <ecNumber evidence="9">3.1.26.3</ecNumber>
    </recommendedName>
    <alternativeName>
        <fullName evidence="9">Ribonuclease III</fullName>
        <shortName evidence="9">RNase III</shortName>
    </alternativeName>
</protein>
<dbReference type="EC" id="3.1.26.3" evidence="9"/>
<evidence type="ECO:0000259" key="11">
    <source>
        <dbReference type="PROSITE" id="PS50142"/>
    </source>
</evidence>
<dbReference type="NCBIfam" id="TIGR02191">
    <property type="entry name" value="RNaseIII"/>
    <property type="match status" value="1"/>
</dbReference>
<dbReference type="InterPro" id="IPR000999">
    <property type="entry name" value="RNase_III_dom"/>
</dbReference>
<feature type="active site" evidence="9">
    <location>
        <position position="52"/>
    </location>
</feature>
<keyword evidence="8 9" id="KW-0694">RNA-binding</keyword>
<feature type="active site" evidence="9">
    <location>
        <position position="124"/>
    </location>
</feature>
<feature type="binding site" evidence="9">
    <location>
        <position position="124"/>
    </location>
    <ligand>
        <name>Mg(2+)</name>
        <dbReference type="ChEBI" id="CHEBI:18420"/>
    </ligand>
</feature>
<dbReference type="SMART" id="SM00535">
    <property type="entry name" value="RIBOc"/>
    <property type="match status" value="1"/>
</dbReference>
<dbReference type="RefSeq" id="WP_343753292.1">
    <property type="nucleotide sequence ID" value="NZ_BAAACW010000020.1"/>
</dbReference>
<comment type="catalytic activity">
    <reaction evidence="1 9">
        <text>Endonucleolytic cleavage to 5'-phosphomonoester.</text>
        <dbReference type="EC" id="3.1.26.3"/>
    </reaction>
</comment>
<keyword evidence="9" id="KW-0699">rRNA-binding</keyword>
<keyword evidence="6 9" id="KW-0255">Endonuclease</keyword>
<keyword evidence="3 9" id="KW-0698">rRNA processing</keyword>
<feature type="binding site" evidence="9">
    <location>
        <position position="48"/>
    </location>
    <ligand>
        <name>Mg(2+)</name>
        <dbReference type="ChEBI" id="CHEBI:18420"/>
    </ligand>
</feature>
<feature type="binding site" evidence="9">
    <location>
        <position position="121"/>
    </location>
    <ligand>
        <name>Mg(2+)</name>
        <dbReference type="ChEBI" id="CHEBI:18420"/>
    </ligand>
</feature>
<feature type="domain" description="RNase III" evidence="11">
    <location>
        <begin position="6"/>
        <end position="135"/>
    </location>
</feature>
<evidence type="ECO:0000313" key="13">
    <source>
        <dbReference type="Proteomes" id="UP001501166"/>
    </source>
</evidence>
<dbReference type="PROSITE" id="PS50142">
    <property type="entry name" value="RNASE_3_2"/>
    <property type="match status" value="1"/>
</dbReference>
<comment type="function">
    <text evidence="9">Digests double-stranded RNA. Involved in the processing of primary rRNA transcript to yield the immediate precursors to the large and small rRNAs (23S and 16S). Processes some mRNAs, and tRNAs when they are encoded in the rRNA operon. Processes pre-crRNA and tracrRNA of type II CRISPR loci if present in the organism.</text>
</comment>
<feature type="domain" description="DRBM" evidence="10">
    <location>
        <begin position="161"/>
        <end position="230"/>
    </location>
</feature>
<keyword evidence="9" id="KW-0460">Magnesium</keyword>
<comment type="subunit">
    <text evidence="9">Homodimer.</text>
</comment>
<dbReference type="CDD" id="cd00593">
    <property type="entry name" value="RIBOc"/>
    <property type="match status" value="1"/>
</dbReference>
<dbReference type="InterPro" id="IPR011907">
    <property type="entry name" value="RNase_III"/>
</dbReference>
<reference evidence="12 13" key="1">
    <citation type="journal article" date="2019" name="Int. J. Syst. Evol. Microbiol.">
        <title>The Global Catalogue of Microorganisms (GCM) 10K type strain sequencing project: providing services to taxonomists for standard genome sequencing and annotation.</title>
        <authorList>
            <consortium name="The Broad Institute Genomics Platform"/>
            <consortium name="The Broad Institute Genome Sequencing Center for Infectious Disease"/>
            <person name="Wu L."/>
            <person name="Ma J."/>
        </authorList>
    </citation>
    <scope>NUCLEOTIDE SEQUENCE [LARGE SCALE GENOMIC DNA]</scope>
    <source>
        <strain evidence="12 13">JCM 12662</strain>
    </source>
</reference>
<dbReference type="SUPFAM" id="SSF69065">
    <property type="entry name" value="RNase III domain-like"/>
    <property type="match status" value="1"/>
</dbReference>
<dbReference type="Pfam" id="PF14622">
    <property type="entry name" value="Ribonucleas_3_3"/>
    <property type="match status" value="1"/>
</dbReference>
<evidence type="ECO:0000256" key="3">
    <source>
        <dbReference type="ARBA" id="ARBA00022552"/>
    </source>
</evidence>
<sequence>MTKKIINHIEKEFGVTFRHVETLTEAFTHSSYANDHRDKAIKNLERLEFLGDAVIELTVSEYLYKKFPNHPEGQLTRMRASIVRQESLASLAKEHRLHEFVRLGKGEEQMNGRSRTSLLCDLFEAFVGAVFVDQGMDTVVDILQKVLFPKIDSGAFSHGMDYKTALQELLQKNGVVTIQYKIVDKRGPDHEREFVVEVYVEGDSFGRGVGRSKKRAEQAAAKQALDMLEEANES</sequence>
<keyword evidence="9" id="KW-0963">Cytoplasm</keyword>
<comment type="similarity">
    <text evidence="2">Belongs to the ribonuclease III family.</text>
</comment>
<evidence type="ECO:0000256" key="2">
    <source>
        <dbReference type="ARBA" id="ARBA00010183"/>
    </source>
</evidence>
<dbReference type="SMART" id="SM00358">
    <property type="entry name" value="DSRM"/>
    <property type="match status" value="1"/>
</dbReference>
<name>A0ABN0X2H2_9LACT</name>
<dbReference type="PANTHER" id="PTHR11207:SF0">
    <property type="entry name" value="RIBONUCLEASE 3"/>
    <property type="match status" value="1"/>
</dbReference>
<dbReference type="InterPro" id="IPR036389">
    <property type="entry name" value="RNase_III_sf"/>
</dbReference>
<accession>A0ABN0X2H2</accession>
<dbReference type="Gene3D" id="3.30.160.20">
    <property type="match status" value="1"/>
</dbReference>
<evidence type="ECO:0000313" key="12">
    <source>
        <dbReference type="EMBL" id="GAA0353382.1"/>
    </source>
</evidence>
<dbReference type="SUPFAM" id="SSF54768">
    <property type="entry name" value="dsRNA-binding domain-like"/>
    <property type="match status" value="1"/>
</dbReference>
<proteinExistence type="inferred from homology"/>
<evidence type="ECO:0000256" key="7">
    <source>
        <dbReference type="ARBA" id="ARBA00022801"/>
    </source>
</evidence>
<dbReference type="Proteomes" id="UP001501166">
    <property type="component" value="Unassembled WGS sequence"/>
</dbReference>
<dbReference type="CDD" id="cd10845">
    <property type="entry name" value="DSRM_RNAse_III_family"/>
    <property type="match status" value="1"/>
</dbReference>
<dbReference type="PROSITE" id="PS00517">
    <property type="entry name" value="RNASE_3_1"/>
    <property type="match status" value="1"/>
</dbReference>
<evidence type="ECO:0000256" key="6">
    <source>
        <dbReference type="ARBA" id="ARBA00022759"/>
    </source>
</evidence>
<keyword evidence="13" id="KW-1185">Reference proteome</keyword>
<dbReference type="PROSITE" id="PS50137">
    <property type="entry name" value="DS_RBD"/>
    <property type="match status" value="1"/>
</dbReference>